<dbReference type="Proteomes" id="UP000236745">
    <property type="component" value="Unassembled WGS sequence"/>
</dbReference>
<dbReference type="Gene3D" id="1.10.10.10">
    <property type="entry name" value="Winged helix-like DNA-binding domain superfamily/Winged helix DNA-binding domain"/>
    <property type="match status" value="1"/>
</dbReference>
<proteinExistence type="predicted"/>
<dbReference type="InterPro" id="IPR036388">
    <property type="entry name" value="WH-like_DNA-bd_sf"/>
</dbReference>
<dbReference type="InterPro" id="IPR037171">
    <property type="entry name" value="NagB/RpiA_transferase-like"/>
</dbReference>
<dbReference type="Pfam" id="PF00455">
    <property type="entry name" value="DeoRC"/>
    <property type="match status" value="1"/>
</dbReference>
<dbReference type="GO" id="GO:0003677">
    <property type="term" value="F:DNA binding"/>
    <property type="evidence" value="ECO:0007669"/>
    <property type="project" value="UniProtKB-KW"/>
</dbReference>
<name>A0A1H6D879_9GAMM</name>
<keyword evidence="7" id="KW-1185">Reference proteome</keyword>
<dbReference type="InterPro" id="IPR036390">
    <property type="entry name" value="WH_DNA-bd_sf"/>
</dbReference>
<evidence type="ECO:0000256" key="2">
    <source>
        <dbReference type="ARBA" id="ARBA00023015"/>
    </source>
</evidence>
<sequence length="260" mass="28597">MWQEERHQRIRNLLATFGRISVDRITAEMDVSRETVRRDLLDMEANGELRRVRGGAIALDDASEAPFAERSQIRVKEKRMIAKLATTLVHSGQSLFLDAGSTTTILAEELSALNGLTIITNSLEAAQKLQDSAGEQRTNRVVLIGGDMATNPASTCGELAINEISRYQLDFAMLSPYSFNLEQGAASYEPREAEIARAMSRHAERTVILADHAKIGVKGKIGYCPAVEIDTLIVDSQAQTLPSWDTVESALNSVLVARKR</sequence>
<dbReference type="OrthoDB" id="9814815at2"/>
<feature type="domain" description="HTH deoR-type" evidence="5">
    <location>
        <begin position="3"/>
        <end position="58"/>
    </location>
</feature>
<protein>
    <submittedName>
        <fullName evidence="6">Transcriptional regulator, DeoR family</fullName>
    </submittedName>
</protein>
<evidence type="ECO:0000259" key="5">
    <source>
        <dbReference type="PROSITE" id="PS51000"/>
    </source>
</evidence>
<dbReference type="PANTHER" id="PTHR30363:SF4">
    <property type="entry name" value="GLYCEROL-3-PHOSPHATE REGULON REPRESSOR"/>
    <property type="match status" value="1"/>
</dbReference>
<evidence type="ECO:0000313" key="6">
    <source>
        <dbReference type="EMBL" id="SEG81083.1"/>
    </source>
</evidence>
<evidence type="ECO:0000256" key="4">
    <source>
        <dbReference type="ARBA" id="ARBA00023163"/>
    </source>
</evidence>
<reference evidence="6 7" key="1">
    <citation type="submission" date="2016-10" db="EMBL/GenBank/DDBJ databases">
        <authorList>
            <person name="de Groot N.N."/>
        </authorList>
    </citation>
    <scope>NUCLEOTIDE SEQUENCE [LARGE SCALE GENOMIC DNA]</scope>
    <source>
        <strain evidence="6 7">DSM 22012</strain>
    </source>
</reference>
<dbReference type="PROSITE" id="PS00894">
    <property type="entry name" value="HTH_DEOR_1"/>
    <property type="match status" value="1"/>
</dbReference>
<keyword evidence="2" id="KW-0805">Transcription regulation</keyword>
<dbReference type="GO" id="GO:0003700">
    <property type="term" value="F:DNA-binding transcription factor activity"/>
    <property type="evidence" value="ECO:0007669"/>
    <property type="project" value="InterPro"/>
</dbReference>
<evidence type="ECO:0000256" key="1">
    <source>
        <dbReference type="ARBA" id="ARBA00022491"/>
    </source>
</evidence>
<dbReference type="RefSeq" id="WP_104004960.1">
    <property type="nucleotide sequence ID" value="NZ_FNVQ01000005.1"/>
</dbReference>
<dbReference type="InterPro" id="IPR014036">
    <property type="entry name" value="DeoR-like_C"/>
</dbReference>
<dbReference type="Gene3D" id="3.40.50.1360">
    <property type="match status" value="1"/>
</dbReference>
<dbReference type="InterPro" id="IPR001034">
    <property type="entry name" value="DeoR_HTH"/>
</dbReference>
<gene>
    <name evidence="6" type="ORF">SAMN05444390_105127</name>
</gene>
<accession>A0A1H6D879</accession>
<dbReference type="PANTHER" id="PTHR30363">
    <property type="entry name" value="HTH-TYPE TRANSCRIPTIONAL REGULATOR SRLR-RELATED"/>
    <property type="match status" value="1"/>
</dbReference>
<dbReference type="Pfam" id="PF08220">
    <property type="entry name" value="HTH_DeoR"/>
    <property type="match status" value="1"/>
</dbReference>
<dbReference type="InterPro" id="IPR050313">
    <property type="entry name" value="Carb_Metab_HTH_regulators"/>
</dbReference>
<dbReference type="PROSITE" id="PS51000">
    <property type="entry name" value="HTH_DEOR_2"/>
    <property type="match status" value="1"/>
</dbReference>
<dbReference type="InterPro" id="IPR018356">
    <property type="entry name" value="Tscrpt_reg_HTH_DeoR_CS"/>
</dbReference>
<dbReference type="AlphaFoldDB" id="A0A1H6D879"/>
<evidence type="ECO:0000313" key="7">
    <source>
        <dbReference type="Proteomes" id="UP000236745"/>
    </source>
</evidence>
<dbReference type="SMART" id="SM00420">
    <property type="entry name" value="HTH_DEOR"/>
    <property type="match status" value="1"/>
</dbReference>
<dbReference type="EMBL" id="FNVQ01000005">
    <property type="protein sequence ID" value="SEG81083.1"/>
    <property type="molecule type" value="Genomic_DNA"/>
</dbReference>
<dbReference type="SMART" id="SM01134">
    <property type="entry name" value="DeoRC"/>
    <property type="match status" value="1"/>
</dbReference>
<keyword evidence="3" id="KW-0238">DNA-binding</keyword>
<dbReference type="PRINTS" id="PR00037">
    <property type="entry name" value="HTHLACR"/>
</dbReference>
<organism evidence="6 7">
    <name type="scientific">Marinobacterium lutimaris</name>
    <dbReference type="NCBI Taxonomy" id="568106"/>
    <lineage>
        <taxon>Bacteria</taxon>
        <taxon>Pseudomonadati</taxon>
        <taxon>Pseudomonadota</taxon>
        <taxon>Gammaproteobacteria</taxon>
        <taxon>Oceanospirillales</taxon>
        <taxon>Oceanospirillaceae</taxon>
        <taxon>Marinobacterium</taxon>
    </lineage>
</organism>
<evidence type="ECO:0000256" key="3">
    <source>
        <dbReference type="ARBA" id="ARBA00023125"/>
    </source>
</evidence>
<dbReference type="SUPFAM" id="SSF100950">
    <property type="entry name" value="NagB/RpiA/CoA transferase-like"/>
    <property type="match status" value="1"/>
</dbReference>
<keyword evidence="1" id="KW-0678">Repressor</keyword>
<dbReference type="SUPFAM" id="SSF46785">
    <property type="entry name" value="Winged helix' DNA-binding domain"/>
    <property type="match status" value="1"/>
</dbReference>
<keyword evidence="4" id="KW-0804">Transcription</keyword>